<dbReference type="Proteomes" id="UP000629025">
    <property type="component" value="Unassembled WGS sequence"/>
</dbReference>
<evidence type="ECO:0000313" key="1">
    <source>
        <dbReference type="EMBL" id="GGC05779.1"/>
    </source>
</evidence>
<gene>
    <name evidence="1" type="ORF">GCM10011352_34970</name>
</gene>
<sequence length="173" mass="19401">MHILIGILTTLVTLLYLLERLGVDLGWLNPWAWKRRRAWLKQSKGNPAYGLDKPIDAIALIATAAAKIDGDLSIEEKNKLKSIFRTTFNQSEKDATQLLVVSVHLLGSGEEIFQSPERVLKRSIEDFTDEQRNSSIDLLNKVINVGGSPSKLQEEFLGKVKKLMLSGGDKKTW</sequence>
<evidence type="ECO:0000313" key="2">
    <source>
        <dbReference type="Proteomes" id="UP000629025"/>
    </source>
</evidence>
<organism evidence="1 2">
    <name type="scientific">Marinobacterium zhoushanense</name>
    <dbReference type="NCBI Taxonomy" id="1679163"/>
    <lineage>
        <taxon>Bacteria</taxon>
        <taxon>Pseudomonadati</taxon>
        <taxon>Pseudomonadota</taxon>
        <taxon>Gammaproteobacteria</taxon>
        <taxon>Oceanospirillales</taxon>
        <taxon>Oceanospirillaceae</taxon>
        <taxon>Marinobacterium</taxon>
    </lineage>
</organism>
<protein>
    <recommendedName>
        <fullName evidence="3">Tellurite resistance protein TerB</fullName>
    </recommendedName>
</protein>
<dbReference type="SUPFAM" id="SSF158682">
    <property type="entry name" value="TerB-like"/>
    <property type="match status" value="1"/>
</dbReference>
<reference evidence="2" key="1">
    <citation type="journal article" date="2019" name="Int. J. Syst. Evol. Microbiol.">
        <title>The Global Catalogue of Microorganisms (GCM) 10K type strain sequencing project: providing services to taxonomists for standard genome sequencing and annotation.</title>
        <authorList>
            <consortium name="The Broad Institute Genomics Platform"/>
            <consortium name="The Broad Institute Genome Sequencing Center for Infectious Disease"/>
            <person name="Wu L."/>
            <person name="Ma J."/>
        </authorList>
    </citation>
    <scope>NUCLEOTIDE SEQUENCE [LARGE SCALE GENOMIC DNA]</scope>
    <source>
        <strain evidence="2">CGMCC 1.15341</strain>
    </source>
</reference>
<dbReference type="RefSeq" id="WP_188750670.1">
    <property type="nucleotide sequence ID" value="NZ_BMIJ01000007.1"/>
</dbReference>
<comment type="caution">
    <text evidence="1">The sequence shown here is derived from an EMBL/GenBank/DDBJ whole genome shotgun (WGS) entry which is preliminary data.</text>
</comment>
<evidence type="ECO:0008006" key="3">
    <source>
        <dbReference type="Google" id="ProtNLM"/>
    </source>
</evidence>
<name>A0ABQ1KPK6_9GAMM</name>
<dbReference type="CDD" id="cd07177">
    <property type="entry name" value="terB_like"/>
    <property type="match status" value="1"/>
</dbReference>
<dbReference type="EMBL" id="BMIJ01000007">
    <property type="protein sequence ID" value="GGC05779.1"/>
    <property type="molecule type" value="Genomic_DNA"/>
</dbReference>
<accession>A0ABQ1KPK6</accession>
<proteinExistence type="predicted"/>
<keyword evidence="2" id="KW-1185">Reference proteome</keyword>
<dbReference type="InterPro" id="IPR029024">
    <property type="entry name" value="TerB-like"/>
</dbReference>